<sequence>MNLAQETNKRWLNPSELEAEYNFSKSSQAKMRMASSKSTLPYSKVGKYIRYDRVAIDKWLEEHQVQGGEV</sequence>
<name>A0A6S6S1C5_9BACT</name>
<dbReference type="EMBL" id="CACVAW010000001">
    <property type="protein sequence ID" value="CAA6799953.1"/>
    <property type="molecule type" value="Genomic_DNA"/>
</dbReference>
<protein>
    <recommendedName>
        <fullName evidence="2">Helix-turn-helix domain-containing protein</fullName>
    </recommendedName>
</protein>
<dbReference type="AlphaFoldDB" id="A0A6S6S1C5"/>
<evidence type="ECO:0008006" key="2">
    <source>
        <dbReference type="Google" id="ProtNLM"/>
    </source>
</evidence>
<evidence type="ECO:0000313" key="1">
    <source>
        <dbReference type="EMBL" id="CAA6799953.1"/>
    </source>
</evidence>
<accession>A0A6S6S1C5</accession>
<gene>
    <name evidence="1" type="ORF">HELGO_WM28109</name>
</gene>
<reference evidence="1" key="1">
    <citation type="submission" date="2020-01" db="EMBL/GenBank/DDBJ databases">
        <authorList>
            <person name="Meier V. D."/>
            <person name="Meier V D."/>
        </authorList>
    </citation>
    <scope>NUCLEOTIDE SEQUENCE</scope>
    <source>
        <strain evidence="1">HLG_WM_MAG_12</strain>
    </source>
</reference>
<organism evidence="1">
    <name type="scientific">uncultured Campylobacterales bacterium</name>
    <dbReference type="NCBI Taxonomy" id="352960"/>
    <lineage>
        <taxon>Bacteria</taxon>
        <taxon>Pseudomonadati</taxon>
        <taxon>Campylobacterota</taxon>
        <taxon>Epsilonproteobacteria</taxon>
        <taxon>Campylobacterales</taxon>
        <taxon>environmental samples</taxon>
    </lineage>
</organism>
<proteinExistence type="predicted"/>